<keyword evidence="3" id="KW-0732">Signal</keyword>
<dbReference type="InterPro" id="IPR042635">
    <property type="entry name" value="MEGF10/SREC1/2-like"/>
</dbReference>
<feature type="domain" description="EGF-like" evidence="4">
    <location>
        <begin position="492"/>
        <end position="524"/>
    </location>
</feature>
<dbReference type="Gene3D" id="2.170.300.10">
    <property type="entry name" value="Tie2 ligand-binding domain superfamily"/>
    <property type="match status" value="1"/>
</dbReference>
<keyword evidence="1" id="KW-0245">EGF-like domain</keyword>
<dbReference type="SMART" id="SM00181">
    <property type="entry name" value="EGF"/>
    <property type="match status" value="5"/>
</dbReference>
<evidence type="ECO:0000313" key="6">
    <source>
        <dbReference type="Proteomes" id="UP000076420"/>
    </source>
</evidence>
<evidence type="ECO:0000259" key="4">
    <source>
        <dbReference type="SMART" id="SM00181"/>
    </source>
</evidence>
<dbReference type="PANTHER" id="PTHR24043">
    <property type="entry name" value="SCAVENGER RECEPTOR CLASS F"/>
    <property type="match status" value="1"/>
</dbReference>
<feature type="domain" description="EGF-like" evidence="4">
    <location>
        <begin position="412"/>
        <end position="456"/>
    </location>
</feature>
<dbReference type="AlphaFoldDB" id="A0A2C9LES6"/>
<keyword evidence="2" id="KW-1133">Transmembrane helix</keyword>
<feature type="domain" description="EGF-like" evidence="4">
    <location>
        <begin position="379"/>
        <end position="410"/>
    </location>
</feature>
<dbReference type="VEuPathDB" id="VectorBase:BGLB030363"/>
<proteinExistence type="predicted"/>
<evidence type="ECO:0000256" key="3">
    <source>
        <dbReference type="SAM" id="SignalP"/>
    </source>
</evidence>
<evidence type="ECO:0000256" key="2">
    <source>
        <dbReference type="SAM" id="Phobius"/>
    </source>
</evidence>
<dbReference type="Proteomes" id="UP000076420">
    <property type="component" value="Unassembled WGS sequence"/>
</dbReference>
<feature type="domain" description="EGF-like" evidence="4">
    <location>
        <begin position="458"/>
        <end position="490"/>
    </location>
</feature>
<reference evidence="5" key="1">
    <citation type="submission" date="2020-05" db="UniProtKB">
        <authorList>
            <consortium name="EnsemblMetazoa"/>
        </authorList>
    </citation>
    <scope>IDENTIFICATION</scope>
    <source>
        <strain evidence="5">BB02</strain>
    </source>
</reference>
<feature type="transmembrane region" description="Helical" evidence="2">
    <location>
        <begin position="608"/>
        <end position="628"/>
    </location>
</feature>
<feature type="signal peptide" evidence="3">
    <location>
        <begin position="1"/>
        <end position="26"/>
    </location>
</feature>
<dbReference type="EnsemblMetazoa" id="BGLB030363-RB">
    <property type="protein sequence ID" value="BGLB030363-PB"/>
    <property type="gene ID" value="BGLB030363"/>
</dbReference>
<feature type="domain" description="EGF-like" evidence="4">
    <location>
        <begin position="344"/>
        <end position="377"/>
    </location>
</feature>
<organism evidence="5 6">
    <name type="scientific">Biomphalaria glabrata</name>
    <name type="common">Bloodfluke planorb</name>
    <name type="synonym">Freshwater snail</name>
    <dbReference type="NCBI Taxonomy" id="6526"/>
    <lineage>
        <taxon>Eukaryota</taxon>
        <taxon>Metazoa</taxon>
        <taxon>Spiralia</taxon>
        <taxon>Lophotrochozoa</taxon>
        <taxon>Mollusca</taxon>
        <taxon>Gastropoda</taxon>
        <taxon>Heterobranchia</taxon>
        <taxon>Euthyneura</taxon>
        <taxon>Panpulmonata</taxon>
        <taxon>Hygrophila</taxon>
        <taxon>Lymnaeoidea</taxon>
        <taxon>Planorbidae</taxon>
        <taxon>Biomphalaria</taxon>
    </lineage>
</organism>
<dbReference type="InterPro" id="IPR000742">
    <property type="entry name" value="EGF"/>
</dbReference>
<dbReference type="OrthoDB" id="10252017at2759"/>
<dbReference type="GO" id="GO:0005044">
    <property type="term" value="F:scavenger receptor activity"/>
    <property type="evidence" value="ECO:0007669"/>
    <property type="project" value="InterPro"/>
</dbReference>
<protein>
    <recommendedName>
        <fullName evidence="4">EGF-like domain-containing protein</fullName>
    </recommendedName>
</protein>
<evidence type="ECO:0000313" key="5">
    <source>
        <dbReference type="EnsemblMetazoa" id="BGLB030363-PB"/>
    </source>
</evidence>
<sequence>MNQEPNSLFLYSTIMVVVFLVQDSHQQDQDCETGWFGPGCRFKCHCKTACNGTGSCVDELCEIGYFGYRCQYRDLATMATQEVDEVTDGDDNTCMRFDANTKVTIAFTGGTFRFFRIIVIKDSGAGAVELISYQIKINDAIVDCDMGSYYVIRDPRIKDVYCKISGNATGIVLSGVSMPLLCTVNICAGRNLALKQSVSSSSFASGVMSEMGGVDGEIPKAFDPNTCFLAGAPDSESKTHFRIVFNVPVLIDCFVLYNSPDSVDYKKMVNFTLYTYDDKMTSLMTYQEGNNPPEGLAVYYIYNSRRELPLKQAKLEKVSDNNNAVQFCEIEAYGDCAVGTYGLDCTNMCDTCAKKLCDTFTGECHLCKEGSWGDNCEKVCPDQCANSVCDKYTSECSLGCNAGYQGTLCKLECQVGNFGPDCSHNCSVACPKNCTKDDGRCLSMECPKGAYGHNCEYTCSQTCAGSGTCDIIDGRCIEGCKTGFYGVDCFLACSPNCKDNAHCNQDTGACPRGCMPGYFGDNCKVGSIVCPENCDDNKSCDLEKQICTQGCDPGYGGETCNSSCFHCVGGLCNQYSLNCTSGCKEGVVTHGCSVAASKGSEDDEESSYSTLFIVIAIFGLIPMAAIIAHQMKKKKPPLSVTE</sequence>
<accession>A0A2C9LES6</accession>
<feature type="chain" id="PRO_5012564641" description="EGF-like domain-containing protein" evidence="3">
    <location>
        <begin position="27"/>
        <end position="642"/>
    </location>
</feature>
<evidence type="ECO:0000256" key="1">
    <source>
        <dbReference type="ARBA" id="ARBA00022536"/>
    </source>
</evidence>
<dbReference type="VEuPathDB" id="VectorBase:BGLAX_030657"/>
<gene>
    <name evidence="5" type="primary">106061384</name>
</gene>
<keyword evidence="2" id="KW-0812">Transmembrane</keyword>
<name>A0A2C9LES6_BIOGL</name>
<dbReference type="Gene3D" id="2.60.120.260">
    <property type="entry name" value="Galactose-binding domain-like"/>
    <property type="match status" value="1"/>
</dbReference>
<keyword evidence="2" id="KW-0472">Membrane</keyword>